<dbReference type="GO" id="GO:0055037">
    <property type="term" value="C:recycling endosome"/>
    <property type="evidence" value="ECO:0007669"/>
    <property type="project" value="TreeGrafter"/>
</dbReference>
<dbReference type="AlphaFoldDB" id="A0A3R6Z0C7"/>
<organism evidence="4 5">
    <name type="scientific">Aphanomyces astaci</name>
    <name type="common">Crayfish plague agent</name>
    <dbReference type="NCBI Taxonomy" id="112090"/>
    <lineage>
        <taxon>Eukaryota</taxon>
        <taxon>Sar</taxon>
        <taxon>Stramenopiles</taxon>
        <taxon>Oomycota</taxon>
        <taxon>Saprolegniomycetes</taxon>
        <taxon>Saprolegniales</taxon>
        <taxon>Verrucalvaceae</taxon>
        <taxon>Aphanomyces</taxon>
    </lineage>
</organism>
<dbReference type="GO" id="GO:0005802">
    <property type="term" value="C:trans-Golgi network"/>
    <property type="evidence" value="ECO:0007669"/>
    <property type="project" value="TreeGrafter"/>
</dbReference>
<evidence type="ECO:0000259" key="3">
    <source>
        <dbReference type="PROSITE" id="PS50003"/>
    </source>
</evidence>
<dbReference type="PROSITE" id="PS50003">
    <property type="entry name" value="PH_DOMAIN"/>
    <property type="match status" value="2"/>
</dbReference>
<dbReference type="VEuPathDB" id="FungiDB:H257_04914"/>
<evidence type="ECO:0000256" key="1">
    <source>
        <dbReference type="ARBA" id="ARBA00022553"/>
    </source>
</evidence>
<dbReference type="PANTHER" id="PTHR22902:SF27">
    <property type="entry name" value="PLECKSTRIN HOMOLOGY DOMAIN-CONTAINING FAMILY A MEMBER 3"/>
    <property type="match status" value="1"/>
</dbReference>
<dbReference type="InterPro" id="IPR001849">
    <property type="entry name" value="PH_domain"/>
</dbReference>
<dbReference type="InterPro" id="IPR011993">
    <property type="entry name" value="PH-like_dom_sf"/>
</dbReference>
<proteinExistence type="predicted"/>
<protein>
    <recommendedName>
        <fullName evidence="3">PH domain-containing protein</fullName>
    </recommendedName>
</protein>
<dbReference type="EMBL" id="QUTB01003345">
    <property type="protein sequence ID" value="RHY68510.1"/>
    <property type="molecule type" value="Genomic_DNA"/>
</dbReference>
<dbReference type="GO" id="GO:0005829">
    <property type="term" value="C:cytosol"/>
    <property type="evidence" value="ECO:0007669"/>
    <property type="project" value="GOC"/>
</dbReference>
<dbReference type="Pfam" id="PF00169">
    <property type="entry name" value="PH"/>
    <property type="match status" value="2"/>
</dbReference>
<feature type="domain" description="PH" evidence="3">
    <location>
        <begin position="216"/>
        <end position="312"/>
    </location>
</feature>
<dbReference type="InterPro" id="IPR045188">
    <property type="entry name" value="Boi1/Boi2-like"/>
</dbReference>
<evidence type="ECO:0000313" key="4">
    <source>
        <dbReference type="EMBL" id="RHY68510.1"/>
    </source>
</evidence>
<dbReference type="GO" id="GO:0001881">
    <property type="term" value="P:receptor recycling"/>
    <property type="evidence" value="ECO:0007669"/>
    <property type="project" value="TreeGrafter"/>
</dbReference>
<dbReference type="GO" id="GO:0005769">
    <property type="term" value="C:early endosome"/>
    <property type="evidence" value="ECO:0007669"/>
    <property type="project" value="TreeGrafter"/>
</dbReference>
<accession>A0A3R6Z0C7</accession>
<dbReference type="GO" id="GO:0007032">
    <property type="term" value="P:endosome organization"/>
    <property type="evidence" value="ECO:0007669"/>
    <property type="project" value="TreeGrafter"/>
</dbReference>
<dbReference type="SUPFAM" id="SSF50729">
    <property type="entry name" value="PH domain-like"/>
    <property type="match status" value="2"/>
</dbReference>
<dbReference type="CDD" id="cd00821">
    <property type="entry name" value="PH"/>
    <property type="match status" value="1"/>
</dbReference>
<sequence>MTQASQLAAAATARRRGRDIGTPIMDEISYTPDFNEPPSPHATPDSDLSGWLWMRSSLLGRWRHRYFSFAHGLLSYFESFPSEEFLKQQTLSSSSQPGSPRPFLHGTIGTGAQPRGVLRVAHIEEINNKLGFKVFAASGKVIEIRAPRSDIRQTWLAALRATAITRSRSWSASNHHHHPHDHLSPSGKAVSLGFMRATDPLHGLLRMDPTQRDTLRIDKCGWLLKRSDILRRWNRYYFVLQDRMLSYYVSDKPYAVPRRRGYIQGARREPNKHDSVVVVTLSAGHDLHLRLPHGSTSDCLSDWFDVLVATAMLPQDHIGSSSLRHDAARLVSNDSTDDSIDQSFI</sequence>
<evidence type="ECO:0000256" key="2">
    <source>
        <dbReference type="SAM" id="MobiDB-lite"/>
    </source>
</evidence>
<comment type="caution">
    <text evidence="4">The sequence shown here is derived from an EMBL/GenBank/DDBJ whole genome shotgun (WGS) entry which is preliminary data.</text>
</comment>
<gene>
    <name evidence="4" type="ORF">DYB34_010483</name>
</gene>
<reference evidence="4 5" key="1">
    <citation type="submission" date="2018-08" db="EMBL/GenBank/DDBJ databases">
        <title>Aphanomyces genome sequencing and annotation.</title>
        <authorList>
            <person name="Minardi D."/>
            <person name="Oidtmann B."/>
            <person name="Van Der Giezen M."/>
            <person name="Studholme D.J."/>
        </authorList>
    </citation>
    <scope>NUCLEOTIDE SEQUENCE [LARGE SCALE GENOMIC DNA]</scope>
    <source>
        <strain evidence="4 5">Si</strain>
    </source>
</reference>
<dbReference type="SMART" id="SM00233">
    <property type="entry name" value="PH"/>
    <property type="match status" value="2"/>
</dbReference>
<dbReference type="GO" id="GO:0042147">
    <property type="term" value="P:retrograde transport, endosome to Golgi"/>
    <property type="evidence" value="ECO:0007669"/>
    <property type="project" value="TreeGrafter"/>
</dbReference>
<name>A0A3R6Z0C7_APHAT</name>
<dbReference type="PANTHER" id="PTHR22902">
    <property type="entry name" value="SESQUIPEDALIAN"/>
    <property type="match status" value="1"/>
</dbReference>
<feature type="domain" description="PH" evidence="3">
    <location>
        <begin position="45"/>
        <end position="164"/>
    </location>
</feature>
<feature type="region of interest" description="Disordered" evidence="2">
    <location>
        <begin position="21"/>
        <end position="44"/>
    </location>
</feature>
<dbReference type="Gene3D" id="2.30.29.30">
    <property type="entry name" value="Pleckstrin-homology domain (PH domain)/Phosphotyrosine-binding domain (PTB)"/>
    <property type="match status" value="2"/>
</dbReference>
<evidence type="ECO:0000313" key="5">
    <source>
        <dbReference type="Proteomes" id="UP000283543"/>
    </source>
</evidence>
<dbReference type="Proteomes" id="UP000283543">
    <property type="component" value="Unassembled WGS sequence"/>
</dbReference>
<keyword evidence="1" id="KW-0597">Phosphoprotein</keyword>